<evidence type="ECO:0000256" key="2">
    <source>
        <dbReference type="ARBA" id="ARBA00023125"/>
    </source>
</evidence>
<dbReference type="Gene3D" id="1.10.10.10">
    <property type="entry name" value="Winged helix-like DNA-binding domain superfamily/Winged helix DNA-binding domain"/>
    <property type="match status" value="1"/>
</dbReference>
<dbReference type="Pfam" id="PF00196">
    <property type="entry name" value="GerE"/>
    <property type="match status" value="1"/>
</dbReference>
<sequence>MPSVVLTPKERAILELLARNLSNKEIAVALAVGEETVKWHLKNLFGKLDASSRKHAVRRALVLGLLESAP</sequence>
<dbReference type="EMBL" id="CADIKG010000008">
    <property type="protein sequence ID" value="CAB3759782.1"/>
    <property type="molecule type" value="Genomic_DNA"/>
</dbReference>
<evidence type="ECO:0000256" key="1">
    <source>
        <dbReference type="ARBA" id="ARBA00023015"/>
    </source>
</evidence>
<keyword evidence="1" id="KW-0805">Transcription regulation</keyword>
<feature type="domain" description="HTH luxR-type" evidence="4">
    <location>
        <begin position="1"/>
        <end position="64"/>
    </location>
</feature>
<dbReference type="PROSITE" id="PS50043">
    <property type="entry name" value="HTH_LUXR_2"/>
    <property type="match status" value="1"/>
</dbReference>
<evidence type="ECO:0000313" key="6">
    <source>
        <dbReference type="Proteomes" id="UP000494135"/>
    </source>
</evidence>
<evidence type="ECO:0000313" key="5">
    <source>
        <dbReference type="EMBL" id="CAB3759782.1"/>
    </source>
</evidence>
<dbReference type="InterPro" id="IPR036388">
    <property type="entry name" value="WH-like_DNA-bd_sf"/>
</dbReference>
<evidence type="ECO:0000259" key="4">
    <source>
        <dbReference type="PROSITE" id="PS50043"/>
    </source>
</evidence>
<dbReference type="GO" id="GO:0006355">
    <property type="term" value="P:regulation of DNA-templated transcription"/>
    <property type="evidence" value="ECO:0007669"/>
    <property type="project" value="InterPro"/>
</dbReference>
<organism evidence="5 6">
    <name type="scientific">Burkholderia puraquae</name>
    <dbReference type="NCBI Taxonomy" id="1904757"/>
    <lineage>
        <taxon>Bacteria</taxon>
        <taxon>Pseudomonadati</taxon>
        <taxon>Pseudomonadota</taxon>
        <taxon>Betaproteobacteria</taxon>
        <taxon>Burkholderiales</taxon>
        <taxon>Burkholderiaceae</taxon>
        <taxon>Burkholderia</taxon>
        <taxon>Burkholderia cepacia complex</taxon>
    </lineage>
</organism>
<protein>
    <submittedName>
        <fullName evidence="5">HTH-type transcriptional regulator AlkS</fullName>
    </submittedName>
</protein>
<dbReference type="CDD" id="cd06170">
    <property type="entry name" value="LuxR_C_like"/>
    <property type="match status" value="1"/>
</dbReference>
<dbReference type="InterPro" id="IPR016032">
    <property type="entry name" value="Sig_transdc_resp-reg_C-effctor"/>
</dbReference>
<keyword evidence="3" id="KW-0804">Transcription</keyword>
<dbReference type="SUPFAM" id="SSF46894">
    <property type="entry name" value="C-terminal effector domain of the bipartite response regulators"/>
    <property type="match status" value="1"/>
</dbReference>
<dbReference type="AlphaFoldDB" id="A0A6J5E3X9"/>
<dbReference type="Proteomes" id="UP000494135">
    <property type="component" value="Unassembled WGS sequence"/>
</dbReference>
<gene>
    <name evidence="5" type="primary">alkS</name>
    <name evidence="5" type="ORF">LMG29660_03804</name>
</gene>
<name>A0A6J5E3X9_9BURK</name>
<dbReference type="SMART" id="SM00421">
    <property type="entry name" value="HTH_LUXR"/>
    <property type="match status" value="1"/>
</dbReference>
<dbReference type="PRINTS" id="PR00038">
    <property type="entry name" value="HTHLUXR"/>
</dbReference>
<evidence type="ECO:0000256" key="3">
    <source>
        <dbReference type="ARBA" id="ARBA00023163"/>
    </source>
</evidence>
<keyword evidence="2" id="KW-0238">DNA-binding</keyword>
<accession>A0A6J5E3X9</accession>
<dbReference type="GO" id="GO:0003677">
    <property type="term" value="F:DNA binding"/>
    <property type="evidence" value="ECO:0007669"/>
    <property type="project" value="UniProtKB-KW"/>
</dbReference>
<dbReference type="InterPro" id="IPR000792">
    <property type="entry name" value="Tscrpt_reg_LuxR_C"/>
</dbReference>
<dbReference type="PANTHER" id="PTHR44688:SF16">
    <property type="entry name" value="DNA-BINDING TRANSCRIPTIONAL ACTIVATOR DEVR_DOSR"/>
    <property type="match status" value="1"/>
</dbReference>
<reference evidence="5 6" key="1">
    <citation type="submission" date="2020-04" db="EMBL/GenBank/DDBJ databases">
        <authorList>
            <person name="De Canck E."/>
        </authorList>
    </citation>
    <scope>NUCLEOTIDE SEQUENCE [LARGE SCALE GENOMIC DNA]</scope>
    <source>
        <strain evidence="5 6">LMG 29660</strain>
    </source>
</reference>
<dbReference type="PANTHER" id="PTHR44688">
    <property type="entry name" value="DNA-BINDING TRANSCRIPTIONAL ACTIVATOR DEVR_DOSR"/>
    <property type="match status" value="1"/>
</dbReference>
<proteinExistence type="predicted"/>